<evidence type="ECO:0000256" key="2">
    <source>
        <dbReference type="ARBA" id="ARBA00023082"/>
    </source>
</evidence>
<keyword evidence="1" id="KW-0805">Transcription regulation</keyword>
<gene>
    <name evidence="6" type="ORF">FIC94_17590</name>
</gene>
<dbReference type="PANTHER" id="PTHR43133:SF8">
    <property type="entry name" value="RNA POLYMERASE SIGMA FACTOR HI_1459-RELATED"/>
    <property type="match status" value="1"/>
</dbReference>
<feature type="domain" description="RNA polymerase sigma factor 70 region 4 type 2" evidence="5">
    <location>
        <begin position="117"/>
        <end position="166"/>
    </location>
</feature>
<reference evidence="6 7" key="1">
    <citation type="submission" date="2019-06" db="EMBL/GenBank/DDBJ databases">
        <title>Ochrobactrum cricket sp.nov., isolated from the insect Teleogryllus occipitalis living in deserted cropland.</title>
        <authorList>
            <person name="Hu M."/>
        </authorList>
    </citation>
    <scope>NUCLEOTIDE SEQUENCE [LARGE SCALE GENOMIC DNA]</scope>
    <source>
        <strain evidence="6 7">LCB8</strain>
    </source>
</reference>
<keyword evidence="3" id="KW-0238">DNA-binding</keyword>
<keyword evidence="2" id="KW-0731">Sigma factor</keyword>
<sequence>MADAINRSHPPSYEGCGSVSAVAHHTKYHCQLAAGWQGNVRPKRGRCRPGSIHSPGNDIRDLKSYVQRTAETVAIDVHRVERRAAAVIDPNALIDDSCADPQPLADALMISREDALALNAALLELPARCREVLILHKFEGLNYAEIADKLGVAENTVMVHMVKALGCLRSRLREIMHGATN</sequence>
<evidence type="ECO:0000256" key="3">
    <source>
        <dbReference type="ARBA" id="ARBA00023125"/>
    </source>
</evidence>
<protein>
    <submittedName>
        <fullName evidence="6">RNA polymerase sigma factor</fullName>
    </submittedName>
</protein>
<keyword evidence="7" id="KW-1185">Reference proteome</keyword>
<keyword evidence="4" id="KW-0804">Transcription</keyword>
<dbReference type="NCBIfam" id="TIGR02937">
    <property type="entry name" value="sigma70-ECF"/>
    <property type="match status" value="1"/>
</dbReference>
<dbReference type="Proteomes" id="UP000312784">
    <property type="component" value="Unassembled WGS sequence"/>
</dbReference>
<dbReference type="Gene3D" id="1.10.10.10">
    <property type="entry name" value="Winged helix-like DNA-binding domain superfamily/Winged helix DNA-binding domain"/>
    <property type="match status" value="1"/>
</dbReference>
<dbReference type="RefSeq" id="WP_140025869.1">
    <property type="nucleotide sequence ID" value="NZ_JBHUFG010000006.1"/>
</dbReference>
<evidence type="ECO:0000259" key="5">
    <source>
        <dbReference type="Pfam" id="PF08281"/>
    </source>
</evidence>
<accession>A0ABY2Y101</accession>
<dbReference type="EMBL" id="VEWL01000012">
    <property type="protein sequence ID" value="TNV12447.1"/>
    <property type="molecule type" value="Genomic_DNA"/>
</dbReference>
<proteinExistence type="predicted"/>
<dbReference type="InterPro" id="IPR013324">
    <property type="entry name" value="RNA_pol_sigma_r3/r4-like"/>
</dbReference>
<dbReference type="SUPFAM" id="SSF88659">
    <property type="entry name" value="Sigma3 and sigma4 domains of RNA polymerase sigma factors"/>
    <property type="match status" value="1"/>
</dbReference>
<evidence type="ECO:0000256" key="4">
    <source>
        <dbReference type="ARBA" id="ARBA00023163"/>
    </source>
</evidence>
<evidence type="ECO:0000313" key="6">
    <source>
        <dbReference type="EMBL" id="TNV12447.1"/>
    </source>
</evidence>
<dbReference type="CDD" id="cd06171">
    <property type="entry name" value="Sigma70_r4"/>
    <property type="match status" value="1"/>
</dbReference>
<comment type="caution">
    <text evidence="6">The sequence shown here is derived from an EMBL/GenBank/DDBJ whole genome shotgun (WGS) entry which is preliminary data.</text>
</comment>
<evidence type="ECO:0000256" key="1">
    <source>
        <dbReference type="ARBA" id="ARBA00023015"/>
    </source>
</evidence>
<dbReference type="InterPro" id="IPR013249">
    <property type="entry name" value="RNA_pol_sigma70_r4_t2"/>
</dbReference>
<dbReference type="Pfam" id="PF08281">
    <property type="entry name" value="Sigma70_r4_2"/>
    <property type="match status" value="1"/>
</dbReference>
<name>A0ABY2Y101_9HYPH</name>
<dbReference type="PANTHER" id="PTHR43133">
    <property type="entry name" value="RNA POLYMERASE ECF-TYPE SIGMA FACTO"/>
    <property type="match status" value="1"/>
</dbReference>
<evidence type="ECO:0000313" key="7">
    <source>
        <dbReference type="Proteomes" id="UP000312784"/>
    </source>
</evidence>
<dbReference type="InterPro" id="IPR036388">
    <property type="entry name" value="WH-like_DNA-bd_sf"/>
</dbReference>
<dbReference type="InterPro" id="IPR014284">
    <property type="entry name" value="RNA_pol_sigma-70_dom"/>
</dbReference>
<organism evidence="6 7">
    <name type="scientific">Ochrobactrum teleogrylli</name>
    <dbReference type="NCBI Taxonomy" id="2479765"/>
    <lineage>
        <taxon>Bacteria</taxon>
        <taxon>Pseudomonadati</taxon>
        <taxon>Pseudomonadota</taxon>
        <taxon>Alphaproteobacteria</taxon>
        <taxon>Hyphomicrobiales</taxon>
        <taxon>Brucellaceae</taxon>
        <taxon>Brucella/Ochrobactrum group</taxon>
        <taxon>Ochrobactrum</taxon>
    </lineage>
</organism>
<dbReference type="InterPro" id="IPR039425">
    <property type="entry name" value="RNA_pol_sigma-70-like"/>
</dbReference>